<feature type="region of interest" description="Disordered" evidence="1">
    <location>
        <begin position="34"/>
        <end position="65"/>
    </location>
</feature>
<accession>A0A0E0EM64</accession>
<dbReference type="HOGENOM" id="CLU_1121599_0_0_1"/>
<name>A0A0E0EM64_9ORYZ</name>
<feature type="compositionally biased region" description="Basic and acidic residues" evidence="1">
    <location>
        <begin position="37"/>
        <end position="63"/>
    </location>
</feature>
<proteinExistence type="predicted"/>
<dbReference type="EnsemblPlants" id="OMERI08G13820.1">
    <property type="protein sequence ID" value="OMERI08G13820.1"/>
    <property type="gene ID" value="OMERI08G13820"/>
</dbReference>
<reference evidence="2" key="2">
    <citation type="submission" date="2018-05" db="EMBL/GenBank/DDBJ databases">
        <title>OmerRS3 (Oryza meridionalis Reference Sequence Version 3).</title>
        <authorList>
            <person name="Zhang J."/>
            <person name="Kudrna D."/>
            <person name="Lee S."/>
            <person name="Talag J."/>
            <person name="Welchert J."/>
            <person name="Wing R.A."/>
        </authorList>
    </citation>
    <scope>NUCLEOTIDE SEQUENCE [LARGE SCALE GENOMIC DNA]</scope>
    <source>
        <strain evidence="2">cv. OR44</strain>
    </source>
</reference>
<organism evidence="2">
    <name type="scientific">Oryza meridionalis</name>
    <dbReference type="NCBI Taxonomy" id="40149"/>
    <lineage>
        <taxon>Eukaryota</taxon>
        <taxon>Viridiplantae</taxon>
        <taxon>Streptophyta</taxon>
        <taxon>Embryophyta</taxon>
        <taxon>Tracheophyta</taxon>
        <taxon>Spermatophyta</taxon>
        <taxon>Magnoliopsida</taxon>
        <taxon>Liliopsida</taxon>
        <taxon>Poales</taxon>
        <taxon>Poaceae</taxon>
        <taxon>BOP clade</taxon>
        <taxon>Oryzoideae</taxon>
        <taxon>Oryzeae</taxon>
        <taxon>Oryzinae</taxon>
        <taxon>Oryza</taxon>
    </lineage>
</organism>
<dbReference type="Gramene" id="OMERI08G13820.1">
    <property type="protein sequence ID" value="OMERI08G13820.1"/>
    <property type="gene ID" value="OMERI08G13820"/>
</dbReference>
<keyword evidence="3" id="KW-1185">Reference proteome</keyword>
<evidence type="ECO:0000313" key="2">
    <source>
        <dbReference type="EnsemblPlants" id="OMERI08G13820.1"/>
    </source>
</evidence>
<evidence type="ECO:0000256" key="1">
    <source>
        <dbReference type="SAM" id="MobiDB-lite"/>
    </source>
</evidence>
<dbReference type="AlphaFoldDB" id="A0A0E0EM64"/>
<sequence>MEGGQGGMRALMTSLEEHLPVLVMLSLAIPTPHATAKKGDKEKKTVPDEAADTCKGRGKHDEQSSMVEAVPVVHAYAPKLGLNHRHIVHDRLIELYLVPSVSMVDDCSVSINVLSVRTDRGPCGNDLTGGEELVPSTMVEREKGGYFWRGEEKRLKGEHMKGKRRSTWHEWLVVVQMIGQQWRLWACGCAVGFRGDMFNGYHTVRDGFVELYFASDVSIGVLSVHVDQGPHGGPVVLGSRQSRKKRHR</sequence>
<evidence type="ECO:0000313" key="3">
    <source>
        <dbReference type="Proteomes" id="UP000008021"/>
    </source>
</evidence>
<dbReference type="Proteomes" id="UP000008021">
    <property type="component" value="Chromosome 8"/>
</dbReference>
<reference evidence="2" key="1">
    <citation type="submission" date="2015-04" db="UniProtKB">
        <authorList>
            <consortium name="EnsemblPlants"/>
        </authorList>
    </citation>
    <scope>IDENTIFICATION</scope>
</reference>
<protein>
    <submittedName>
        <fullName evidence="2">Uncharacterized protein</fullName>
    </submittedName>
</protein>